<feature type="chain" id="PRO_5044731596" evidence="3">
    <location>
        <begin position="23"/>
        <end position="949"/>
    </location>
</feature>
<dbReference type="PANTHER" id="PTHR47130">
    <property type="entry name" value="SI:DKEY-19B23.11-RELATED"/>
    <property type="match status" value="1"/>
</dbReference>
<dbReference type="AlphaFoldDB" id="F7E838"/>
<evidence type="ECO:0000313" key="7">
    <source>
        <dbReference type="Proteomes" id="UP000008143"/>
    </source>
</evidence>
<gene>
    <name evidence="6 8 9" type="primary">zpy1</name>
    <name evidence="5" type="ORF">XENTR_v90026356mg</name>
</gene>
<dbReference type="Pfam" id="PF00100">
    <property type="entry name" value="Zona_pellucida"/>
    <property type="match status" value="1"/>
</dbReference>
<dbReference type="Pfam" id="PF26562">
    <property type="entry name" value="Ig-like"/>
    <property type="match status" value="1"/>
</dbReference>
<evidence type="ECO:0000313" key="8">
    <source>
        <dbReference type="RefSeq" id="XP_004919462.1"/>
    </source>
</evidence>
<dbReference type="PROSITE" id="PS51034">
    <property type="entry name" value="ZP_2"/>
    <property type="match status" value="1"/>
</dbReference>
<reference evidence="5 6" key="2">
    <citation type="journal article" date="2010" name="Science">
        <title>The genome of the Western clawed frog Xenopus tropicalis.</title>
        <authorList>
            <person name="Hellsten U."/>
            <person name="Harland R.M."/>
            <person name="Gilchrist M.J."/>
            <person name="Hendrix D."/>
            <person name="Jurka J."/>
            <person name="Kapitonov V."/>
            <person name="Ovcharenko I."/>
            <person name="Putnam N.H."/>
            <person name="Shu S."/>
            <person name="Taher L."/>
            <person name="Blitz I.L."/>
            <person name="Blumberg B."/>
            <person name="Dichmann D.S."/>
            <person name="Dubchak I."/>
            <person name="Amaya E."/>
            <person name="Detter J.C."/>
            <person name="Fletcher R."/>
            <person name="Gerhard D.S."/>
            <person name="Goodstein D."/>
            <person name="Graves T."/>
            <person name="Grigoriev I.V."/>
            <person name="Grimwood J."/>
            <person name="Kawashima T."/>
            <person name="Lindquist E."/>
            <person name="Lucas S.M."/>
            <person name="Mead P.E."/>
            <person name="Mitros T."/>
            <person name="Ogino H."/>
            <person name="Ohta Y."/>
            <person name="Poliakov A.V."/>
            <person name="Pollet N."/>
            <person name="Robert J."/>
            <person name="Salamov A."/>
            <person name="Sater A.K."/>
            <person name="Schmutz J."/>
            <person name="Terry A."/>
            <person name="Vize P.D."/>
            <person name="Warren W.C."/>
            <person name="Wells D."/>
            <person name="Wills A."/>
            <person name="Wilson R.K."/>
            <person name="Zimmerman L.B."/>
            <person name="Zorn A.M."/>
            <person name="Grainger R."/>
            <person name="Grammer T."/>
            <person name="Khokha M.K."/>
            <person name="Richardson P.M."/>
            <person name="Rokhsar D.S."/>
        </authorList>
    </citation>
    <scope>NUCLEOTIDE SEQUENCE [LARGE SCALE GENOMIC DNA]</scope>
    <source>
        <strain evidence="5 6">Nigerian</strain>
    </source>
</reference>
<dbReference type="GeneID" id="100125794"/>
<dbReference type="InterPro" id="IPR057638">
    <property type="entry name" value="Ig_ZP2_2nd"/>
</dbReference>
<evidence type="ECO:0000259" key="4">
    <source>
        <dbReference type="PROSITE" id="PS51034"/>
    </source>
</evidence>
<feature type="signal peptide" evidence="3">
    <location>
        <begin position="1"/>
        <end position="22"/>
    </location>
</feature>
<keyword evidence="3" id="KW-0732">Signal</keyword>
<evidence type="ECO:0000313" key="9">
    <source>
        <dbReference type="Xenbase" id="XB-GENE-1019596"/>
    </source>
</evidence>
<evidence type="ECO:0000313" key="5">
    <source>
        <dbReference type="EMBL" id="OCA17923.1"/>
    </source>
</evidence>
<dbReference type="Ensembl" id="ENSXETT00000032679">
    <property type="protein sequence ID" value="ENSXETP00000032679"/>
    <property type="gene ID" value="ENSXETG00000014953"/>
</dbReference>
<accession>A0A1B8Y4V0</accession>
<dbReference type="RefSeq" id="XP_004919462.1">
    <property type="nucleotide sequence ID" value="XM_004919405.4"/>
</dbReference>
<dbReference type="InterPro" id="IPR058876">
    <property type="entry name" value="Ig-like_ZP"/>
</dbReference>
<dbReference type="GeneTree" id="ENSGT00940000161324"/>
<feature type="transmembrane region" description="Helical" evidence="2">
    <location>
        <begin position="921"/>
        <end position="948"/>
    </location>
</feature>
<evidence type="ECO:0000313" key="6">
    <source>
        <dbReference type="Ensembl" id="ENSXETP00000032679"/>
    </source>
</evidence>
<keyword evidence="2" id="KW-1133">Transmembrane helix</keyword>
<dbReference type="InterPro" id="IPR001507">
    <property type="entry name" value="ZP_dom"/>
</dbReference>
<name>F7E838_XENTR</name>
<dbReference type="KEGG" id="xtr:100125794"/>
<keyword evidence="1" id="KW-1015">Disulfide bond</keyword>
<dbReference type="PaxDb" id="8364-ENSXETP00000032679"/>
<dbReference type="InterPro" id="IPR042235">
    <property type="entry name" value="ZP-C_dom"/>
</dbReference>
<keyword evidence="2" id="KW-0472">Membrane</keyword>
<keyword evidence="2" id="KW-0812">Transmembrane</keyword>
<dbReference type="Pfam" id="PF23344">
    <property type="entry name" value="ZP-N"/>
    <property type="match status" value="1"/>
</dbReference>
<dbReference type="Bgee" id="ENSXETG00000014953">
    <property type="expression patterns" value="Expressed in ovary and 8 other cell types or tissues"/>
</dbReference>
<keyword evidence="7" id="KW-1185">Reference proteome</keyword>
<dbReference type="eggNOG" id="ENOG502QPVI">
    <property type="taxonomic scope" value="Eukaryota"/>
</dbReference>
<feature type="domain" description="ZP" evidence="4">
    <location>
        <begin position="606"/>
        <end position="876"/>
    </location>
</feature>
<reference evidence="8" key="5">
    <citation type="submission" date="2025-04" db="UniProtKB">
        <authorList>
            <consortium name="RefSeq"/>
        </authorList>
    </citation>
    <scope>IDENTIFICATION</scope>
    <source>
        <strain evidence="8">Nigerian</strain>
        <tissue evidence="8">Liver and blood</tissue>
    </source>
</reference>
<organism evidence="6">
    <name type="scientific">Xenopus tropicalis</name>
    <name type="common">Western clawed frog</name>
    <name type="synonym">Silurana tropicalis</name>
    <dbReference type="NCBI Taxonomy" id="8364"/>
    <lineage>
        <taxon>Eukaryota</taxon>
        <taxon>Metazoa</taxon>
        <taxon>Chordata</taxon>
        <taxon>Craniata</taxon>
        <taxon>Vertebrata</taxon>
        <taxon>Euteleostomi</taxon>
        <taxon>Amphibia</taxon>
        <taxon>Batrachia</taxon>
        <taxon>Anura</taxon>
        <taxon>Pipoidea</taxon>
        <taxon>Pipidae</taxon>
        <taxon>Xenopodinae</taxon>
        <taxon>Xenopus</taxon>
        <taxon>Silurana</taxon>
    </lineage>
</organism>
<evidence type="ECO:0000256" key="2">
    <source>
        <dbReference type="SAM" id="Phobius"/>
    </source>
</evidence>
<dbReference type="Xenbase" id="XB-GENE-1019596">
    <property type="gene designation" value="zpy1"/>
</dbReference>
<reference evidence="5" key="4">
    <citation type="submission" date="2016-05" db="EMBL/GenBank/DDBJ databases">
        <title>WGS assembly of Xenopus tropicalis.</title>
        <authorList>
            <person name="Sessions A."/>
            <person name="Jenkins J."/>
            <person name="Mitros T."/>
            <person name="Lyons J.T."/>
            <person name="Dichmann D.S."/>
            <person name="Robert J."/>
            <person name="Harland R.M."/>
            <person name="Rokhsar D.S."/>
        </authorList>
    </citation>
    <scope>NUCLEOTIDE SEQUENCE</scope>
    <source>
        <strain evidence="5">Nigerian</strain>
    </source>
</reference>
<dbReference type="HOGENOM" id="CLU_013112_1_1_1"/>
<dbReference type="Pfam" id="PF23736">
    <property type="entry name" value="Ig_ZP2"/>
    <property type="match status" value="1"/>
</dbReference>
<reference evidence="5" key="1">
    <citation type="submission" date="2009-11" db="EMBL/GenBank/DDBJ databases">
        <authorList>
            <consortium name="US DOE Joint Genome Institute (JGI-PGF)"/>
            <person name="Ottilar R."/>
            <person name="Schmutz J."/>
            <person name="Salamov A."/>
            <person name="Cheng J.F."/>
            <person name="Lucas S."/>
            <person name="Pitluck S."/>
            <person name="Gundlach H."/>
            <person name="Guo Y."/>
            <person name="Haberer G."/>
            <person name="Nasrallah J."/>
            <person name="Mayer K.F.X."/>
            <person name="van de Peer Y."/>
            <person name="Weigel D."/>
            <person name="Grigoriev I.V."/>
        </authorList>
    </citation>
    <scope>NUCLEOTIDE SEQUENCE</scope>
    <source>
        <strain evidence="5">Nigerian</strain>
    </source>
</reference>
<dbReference type="Gene3D" id="2.60.40.4100">
    <property type="entry name" value="Zona pellucida, ZP-C domain"/>
    <property type="match status" value="1"/>
</dbReference>
<dbReference type="Proteomes" id="UP000008143">
    <property type="component" value="Chromosome 3"/>
</dbReference>
<protein>
    <submittedName>
        <fullName evidence="8">Uncharacterized protein zpy1</fullName>
    </submittedName>
    <submittedName>
        <fullName evidence="6">Zona pellucida protein Y1</fullName>
    </submittedName>
</protein>
<dbReference type="InterPro" id="IPR055355">
    <property type="entry name" value="ZP-C"/>
</dbReference>
<reference evidence="6" key="3">
    <citation type="submission" date="2011-06" db="UniProtKB">
        <authorList>
            <consortium name="Ensembl"/>
        </authorList>
    </citation>
    <scope>IDENTIFICATION</scope>
</reference>
<dbReference type="PANTHER" id="PTHR47130:SF6">
    <property type="entry name" value="EGG ENVELOPE GLYCOPROTEIN-LIKE PRECURSOR"/>
    <property type="match status" value="1"/>
</dbReference>
<dbReference type="CTD" id="100125794"/>
<dbReference type="InterPro" id="IPR055356">
    <property type="entry name" value="ZP-N"/>
</dbReference>
<dbReference type="EMBL" id="KV460449">
    <property type="protein sequence ID" value="OCA17923.1"/>
    <property type="molecule type" value="Genomic_DNA"/>
</dbReference>
<dbReference type="OrthoDB" id="8945590at2759"/>
<accession>F7E838</accession>
<sequence>MAVTLQLRFAWLCLLLPCIALSANFPSGVSKSECLNRVFWIWVDKDFVGSREWYLEALNATGTPVQLDDDLASQCGYSITKDIYGNLEMRISFLACWVLNVNDLQFDLKVQLLVRQNGVGFIPYPVSLSCRITDPWNVREVLCEENFMEVSVRRIVPWVVDWMTEDLQAVWPVTEGGISQSWQVEFQMPDLSIITVSAAKAQRMGYGLNATATRVVFRAPYNTSESRIIKNGSYHLEVILAKMYYSQPLIRLIVDTTTACPADPPMITNTSIFWLTPAILSPLVLDLVAYRDRGVSMGVDGRLLDPSVIATNGYSLSKNATTVNVTVPIGAPGGYTESDIVNNTYGTTYHIHLLLVHHWRGATADTTRHSAIKPINTPFMPQVPIFINRTVPETRYFNVSLGNFFPDVGLKAFIIKKVMVTLDEASRRGFRVGTVDNKNGTSAYVLQVPFGDPLVEQKYLEGNKRVYTLYVTYILTLLSKKKDFTYTDVVECVLKDVVPPTYDKTCTNNSLILNMTRGNMDMYWIPYIRDLPLTQALAASQNYKITQRASTLLIEVPLFSVGLVYEDITLRGIRARLDFALKDNKTLQVRSSYSFACNFPTDRLLLCLPNGTMKATVLSLDTKPRFDPRETHLKDPTCKPQEANNDLALFSFSVFSCGTTRQFVGGYLVYENEVTFDRKGLPPIKPIISRNSTYRLTLRCRYPLTDTQQVVGKYNTTIIGRRGISTDFSNEQAKVLRKRDENTQVSDLKVARDRTFTSFYHPGDFPLLIQQEESLYFEVDERRRGTSPTRAVRLQECWATPSHRTDGFPQWDLIMDGCAQKGTNYSVDLVQGPPSRFQLKIEGGLSEQYQLFVYCQGLVCDSLLESDRCQTACNEAKPGVWRRTVPVAEPYELLSAGPIRIGPGEAEVQYRHVEEKSWSTWIWLLSVGLAFIAAFTVGSVILALRLFVC</sequence>
<evidence type="ECO:0000256" key="3">
    <source>
        <dbReference type="SAM" id="SignalP"/>
    </source>
</evidence>
<dbReference type="OMA" id="TPRIMPS"/>
<dbReference type="Gene3D" id="2.60.40.3210">
    <property type="entry name" value="Zona pellucida, ZP-N domain"/>
    <property type="match status" value="1"/>
</dbReference>
<proteinExistence type="predicted"/>
<evidence type="ECO:0000256" key="1">
    <source>
        <dbReference type="ARBA" id="ARBA00023157"/>
    </source>
</evidence>
<dbReference type="AGR" id="Xenbase:XB-GENE-1019596"/>
<dbReference type="SMART" id="SM00241">
    <property type="entry name" value="ZP"/>
    <property type="match status" value="1"/>
</dbReference>